<accession>A0A7W7XX86</accession>
<evidence type="ECO:0000313" key="3">
    <source>
        <dbReference type="Proteomes" id="UP000519004"/>
    </source>
</evidence>
<name>A0A7W7XX86_9GAMM</name>
<dbReference type="GO" id="GO:0003676">
    <property type="term" value="F:nucleic acid binding"/>
    <property type="evidence" value="ECO:0007669"/>
    <property type="project" value="InterPro"/>
</dbReference>
<reference evidence="2 3" key="1">
    <citation type="submission" date="2020-08" db="EMBL/GenBank/DDBJ databases">
        <title>Genomic Encyclopedia of Type Strains, Phase IV (KMG-IV): sequencing the most valuable type-strain genomes for metagenomic binning, comparative biology and taxonomic classification.</title>
        <authorList>
            <person name="Goeker M."/>
        </authorList>
    </citation>
    <scope>NUCLEOTIDE SEQUENCE [LARGE SCALE GENOMIC DNA]</scope>
    <source>
        <strain evidence="2 3">DSM 25897</strain>
    </source>
</reference>
<dbReference type="EMBL" id="JACHHX010000002">
    <property type="protein sequence ID" value="MBB5014468.1"/>
    <property type="molecule type" value="Genomic_DNA"/>
</dbReference>
<comment type="caution">
    <text evidence="2">The sequence shown here is derived from an EMBL/GenBank/DDBJ whole genome shotgun (WGS) entry which is preliminary data.</text>
</comment>
<dbReference type="InterPro" id="IPR036397">
    <property type="entry name" value="RNaseH_sf"/>
</dbReference>
<evidence type="ECO:0000313" key="2">
    <source>
        <dbReference type="EMBL" id="MBB5014468.1"/>
    </source>
</evidence>
<dbReference type="AlphaFoldDB" id="A0A7W7XX86"/>
<dbReference type="Gene3D" id="3.30.420.10">
    <property type="entry name" value="Ribonuclease H-like superfamily/Ribonuclease H"/>
    <property type="match status" value="1"/>
</dbReference>
<organism evidence="2 3">
    <name type="scientific">Rehaibacterium terrae</name>
    <dbReference type="NCBI Taxonomy" id="1341696"/>
    <lineage>
        <taxon>Bacteria</taxon>
        <taxon>Pseudomonadati</taxon>
        <taxon>Pseudomonadota</taxon>
        <taxon>Gammaproteobacteria</taxon>
        <taxon>Lysobacterales</taxon>
        <taxon>Lysobacteraceae</taxon>
        <taxon>Rehaibacterium</taxon>
    </lineage>
</organism>
<keyword evidence="3" id="KW-1185">Reference proteome</keyword>
<proteinExistence type="predicted"/>
<sequence>MKLNLRRAAKRRLPKRERVPLYVPEHPDTVWSADFMLDALACGRPFRTFNITDDFNREIIHIEVDTSITSQRLVRIFERIRQERPLPQVLRVDNGPEFLGEVFVAWAKQAGMAIVSARRFGGQSGIGGGRRTAGVRCRLRRLALVGLGAGGHQHAGGDDHDRGPVRALRFAAAAGFRRLRHRDRAVAGDSQAGRASPWRRVGPLCPAAIALKSAAGAQAGAVNSAAPCTTGS</sequence>
<gene>
    <name evidence="2" type="ORF">HNQ58_000342</name>
</gene>
<dbReference type="Pfam" id="PF00665">
    <property type="entry name" value="rve"/>
    <property type="match status" value="1"/>
</dbReference>
<dbReference type="InterPro" id="IPR001584">
    <property type="entry name" value="Integrase_cat-core"/>
</dbReference>
<evidence type="ECO:0000259" key="1">
    <source>
        <dbReference type="PROSITE" id="PS50994"/>
    </source>
</evidence>
<dbReference type="PROSITE" id="PS50994">
    <property type="entry name" value="INTEGRASE"/>
    <property type="match status" value="1"/>
</dbReference>
<dbReference type="GO" id="GO:0015074">
    <property type="term" value="P:DNA integration"/>
    <property type="evidence" value="ECO:0007669"/>
    <property type="project" value="InterPro"/>
</dbReference>
<dbReference type="SUPFAM" id="SSF53098">
    <property type="entry name" value="Ribonuclease H-like"/>
    <property type="match status" value="1"/>
</dbReference>
<dbReference type="InterPro" id="IPR012337">
    <property type="entry name" value="RNaseH-like_sf"/>
</dbReference>
<dbReference type="PANTHER" id="PTHR47515:SF2">
    <property type="entry name" value="INTEGRASE CORE DOMAIN PROTEIN"/>
    <property type="match status" value="1"/>
</dbReference>
<feature type="domain" description="Integrase catalytic" evidence="1">
    <location>
        <begin position="23"/>
        <end position="124"/>
    </location>
</feature>
<dbReference type="PANTHER" id="PTHR47515">
    <property type="entry name" value="LOW CALCIUM RESPONSE LOCUS PROTEIN T"/>
    <property type="match status" value="1"/>
</dbReference>
<protein>
    <recommendedName>
        <fullName evidence="1">Integrase catalytic domain-containing protein</fullName>
    </recommendedName>
</protein>
<dbReference type="Proteomes" id="UP000519004">
    <property type="component" value="Unassembled WGS sequence"/>
</dbReference>